<keyword evidence="5" id="KW-0413">Isomerase</keyword>
<dbReference type="FunCoup" id="A0A2V0PDZ9">
    <property type="interactions" value="1612"/>
</dbReference>
<evidence type="ECO:0000256" key="1">
    <source>
        <dbReference type="ARBA" id="ARBA00005005"/>
    </source>
</evidence>
<evidence type="ECO:0000256" key="4">
    <source>
        <dbReference type="ARBA" id="ARBA00023098"/>
    </source>
</evidence>
<evidence type="ECO:0000313" key="8">
    <source>
        <dbReference type="Proteomes" id="UP000247498"/>
    </source>
</evidence>
<dbReference type="Pfam" id="PF00378">
    <property type="entry name" value="ECH_1"/>
    <property type="match status" value="1"/>
</dbReference>
<dbReference type="InParanoid" id="A0A2V0PDZ9"/>
<dbReference type="Proteomes" id="UP000247498">
    <property type="component" value="Unassembled WGS sequence"/>
</dbReference>
<comment type="pathway">
    <text evidence="1">Lipid metabolism; fatty acid beta-oxidation.</text>
</comment>
<organism evidence="7 8">
    <name type="scientific">Raphidocelis subcapitata</name>
    <dbReference type="NCBI Taxonomy" id="307507"/>
    <lineage>
        <taxon>Eukaryota</taxon>
        <taxon>Viridiplantae</taxon>
        <taxon>Chlorophyta</taxon>
        <taxon>core chlorophytes</taxon>
        <taxon>Chlorophyceae</taxon>
        <taxon>CS clade</taxon>
        <taxon>Sphaeropleales</taxon>
        <taxon>Selenastraceae</taxon>
        <taxon>Raphidocelis</taxon>
    </lineage>
</organism>
<dbReference type="CDD" id="cd06558">
    <property type="entry name" value="crotonase-like"/>
    <property type="match status" value="1"/>
</dbReference>
<dbReference type="InterPro" id="IPR001753">
    <property type="entry name" value="Enoyl-CoA_hydra/iso"/>
</dbReference>
<name>A0A2V0PDZ9_9CHLO</name>
<dbReference type="InterPro" id="IPR018376">
    <property type="entry name" value="Enoyl-CoA_hyd/isom_CS"/>
</dbReference>
<accession>A0A2V0PDZ9</accession>
<evidence type="ECO:0000256" key="5">
    <source>
        <dbReference type="ARBA" id="ARBA00023235"/>
    </source>
</evidence>
<gene>
    <name evidence="7" type="ORF">Rsub_10309</name>
</gene>
<dbReference type="InterPro" id="IPR014748">
    <property type="entry name" value="Enoyl-CoA_hydra_C"/>
</dbReference>
<dbReference type="InterPro" id="IPR029045">
    <property type="entry name" value="ClpP/crotonase-like_dom_sf"/>
</dbReference>
<keyword evidence="3" id="KW-0276">Fatty acid metabolism</keyword>
<dbReference type="EMBL" id="BDRX01000115">
    <property type="protein sequence ID" value="GBF98081.1"/>
    <property type="molecule type" value="Genomic_DNA"/>
</dbReference>
<dbReference type="AlphaFoldDB" id="A0A2V0PDZ9"/>
<evidence type="ECO:0000256" key="2">
    <source>
        <dbReference type="ARBA" id="ARBA00005254"/>
    </source>
</evidence>
<dbReference type="PROSITE" id="PS00166">
    <property type="entry name" value="ENOYL_COA_HYDRATASE"/>
    <property type="match status" value="1"/>
</dbReference>
<protein>
    <submittedName>
        <fullName evidence="7">Uncharacterized protein</fullName>
    </submittedName>
</protein>
<dbReference type="OrthoDB" id="14970at2759"/>
<evidence type="ECO:0000313" key="7">
    <source>
        <dbReference type="EMBL" id="GBF98081.1"/>
    </source>
</evidence>
<dbReference type="Gene3D" id="3.90.226.10">
    <property type="entry name" value="2-enoyl-CoA Hydratase, Chain A, domain 1"/>
    <property type="match status" value="1"/>
</dbReference>
<dbReference type="SUPFAM" id="SSF52096">
    <property type="entry name" value="ClpP/crotonase"/>
    <property type="match status" value="1"/>
</dbReference>
<dbReference type="STRING" id="307507.A0A2V0PDZ9"/>
<dbReference type="GO" id="GO:0051750">
    <property type="term" value="F:delta(3,5)-delta(2,4)-dienoyl-CoA isomerase activity"/>
    <property type="evidence" value="ECO:0007669"/>
    <property type="project" value="TreeGrafter"/>
</dbReference>
<sequence length="296" mass="30540">MAAVPGLETVHWLEVYGASGSVPVVRAGVCEGGAVGALVLARPAARNAWDGAMWAQWDAAVAALRALDSVRVVVLCAEGPAFTGGLDLGYLAATLGRHTAGGSDPARARARFLREIAAMQAAYSALEAAPWPVIAAVHGACVGAGVDLVTACDLRYATRDAYFCVKEVDVGITADLGTLQRLPAIVGQGAAADMALTARRVSGEEAAALGLVSRCFAGRAEMMEAVLGVARDIAAKSPLAVWGTKRTLLRARDGGSGVADGLDRVALHNAAFLLGADIRETVAARSERRPPRFSKL</sequence>
<dbReference type="FunFam" id="1.10.12.10:FF:000004">
    <property type="entry name" value="Delta3,5-delta2,4-dienoyl-CoA isomerase"/>
    <property type="match status" value="1"/>
</dbReference>
<evidence type="ECO:0000256" key="6">
    <source>
        <dbReference type="RuleBase" id="RU003707"/>
    </source>
</evidence>
<dbReference type="Gene3D" id="1.10.12.10">
    <property type="entry name" value="Lyase 2-enoyl-coa Hydratase, Chain A, domain 2"/>
    <property type="match status" value="1"/>
</dbReference>
<keyword evidence="4" id="KW-0443">Lipid metabolism</keyword>
<dbReference type="PANTHER" id="PTHR43149:SF1">
    <property type="entry name" value="DELTA(3,5)-DELTA(2,4)-DIENOYL-COA ISOMERASE, MITOCHONDRIAL"/>
    <property type="match status" value="1"/>
</dbReference>
<keyword evidence="8" id="KW-1185">Reference proteome</keyword>
<comment type="caution">
    <text evidence="7">The sequence shown here is derived from an EMBL/GenBank/DDBJ whole genome shotgun (WGS) entry which is preliminary data.</text>
</comment>
<comment type="similarity">
    <text evidence="2 6">Belongs to the enoyl-CoA hydratase/isomerase family.</text>
</comment>
<dbReference type="PANTHER" id="PTHR43149">
    <property type="entry name" value="ENOYL-COA HYDRATASE"/>
    <property type="match status" value="1"/>
</dbReference>
<evidence type="ECO:0000256" key="3">
    <source>
        <dbReference type="ARBA" id="ARBA00022832"/>
    </source>
</evidence>
<dbReference type="InterPro" id="IPR045002">
    <property type="entry name" value="Ech1-like"/>
</dbReference>
<dbReference type="UniPathway" id="UPA00659"/>
<dbReference type="GO" id="GO:0006635">
    <property type="term" value="P:fatty acid beta-oxidation"/>
    <property type="evidence" value="ECO:0007669"/>
    <property type="project" value="UniProtKB-UniPathway"/>
</dbReference>
<proteinExistence type="inferred from homology"/>
<reference evidence="7 8" key="1">
    <citation type="journal article" date="2018" name="Sci. Rep.">
        <title>Raphidocelis subcapitata (=Pseudokirchneriella subcapitata) provides an insight into genome evolution and environmental adaptations in the Sphaeropleales.</title>
        <authorList>
            <person name="Suzuki S."/>
            <person name="Yamaguchi H."/>
            <person name="Nakajima N."/>
            <person name="Kawachi M."/>
        </authorList>
    </citation>
    <scope>NUCLEOTIDE SEQUENCE [LARGE SCALE GENOMIC DNA]</scope>
    <source>
        <strain evidence="7 8">NIES-35</strain>
    </source>
</reference>